<dbReference type="Pfam" id="PF02782">
    <property type="entry name" value="FGGY_C"/>
    <property type="match status" value="1"/>
</dbReference>
<evidence type="ECO:0000256" key="2">
    <source>
        <dbReference type="ARBA" id="ARBA00022679"/>
    </source>
</evidence>
<proteinExistence type="inferred from homology"/>
<dbReference type="Pfam" id="PF00370">
    <property type="entry name" value="FGGY_N"/>
    <property type="match status" value="1"/>
</dbReference>
<dbReference type="GO" id="GO:0008993">
    <property type="term" value="F:rhamnulokinase activity"/>
    <property type="evidence" value="ECO:0007669"/>
    <property type="project" value="InterPro"/>
</dbReference>
<evidence type="ECO:0000259" key="7">
    <source>
        <dbReference type="Pfam" id="PF00370"/>
    </source>
</evidence>
<protein>
    <submittedName>
        <fullName evidence="9">Rhamnulokinase</fullName>
    </submittedName>
</protein>
<keyword evidence="6" id="KW-0684">Rhamnose metabolism</keyword>
<evidence type="ECO:0000313" key="9">
    <source>
        <dbReference type="EMBL" id="HER95794.1"/>
    </source>
</evidence>
<dbReference type="InterPro" id="IPR043129">
    <property type="entry name" value="ATPase_NBD"/>
</dbReference>
<dbReference type="GO" id="GO:0005524">
    <property type="term" value="F:ATP binding"/>
    <property type="evidence" value="ECO:0007669"/>
    <property type="project" value="UniProtKB-KW"/>
</dbReference>
<dbReference type="CDD" id="cd07771">
    <property type="entry name" value="ASKHA_NBD_FGGY_RhaB-like"/>
    <property type="match status" value="1"/>
</dbReference>
<dbReference type="AlphaFoldDB" id="A0A7V2B016"/>
<name>A0A7V2B016_RHOMR</name>
<evidence type="ECO:0000256" key="3">
    <source>
        <dbReference type="ARBA" id="ARBA00022741"/>
    </source>
</evidence>
<keyword evidence="3" id="KW-0547">Nucleotide-binding</keyword>
<dbReference type="InterPro" id="IPR050406">
    <property type="entry name" value="FGGY_Carb_Kinase"/>
</dbReference>
<dbReference type="Gene3D" id="3.30.420.40">
    <property type="match status" value="2"/>
</dbReference>
<keyword evidence="4 9" id="KW-0418">Kinase</keyword>
<dbReference type="SUPFAM" id="SSF53067">
    <property type="entry name" value="Actin-like ATPase domain"/>
    <property type="match status" value="2"/>
</dbReference>
<evidence type="ECO:0000259" key="8">
    <source>
        <dbReference type="Pfam" id="PF02782"/>
    </source>
</evidence>
<dbReference type="EMBL" id="DSGB01000004">
    <property type="protein sequence ID" value="HER95794.1"/>
    <property type="molecule type" value="Genomic_DNA"/>
</dbReference>
<dbReference type="InterPro" id="IPR018485">
    <property type="entry name" value="FGGY_C"/>
</dbReference>
<evidence type="ECO:0000256" key="5">
    <source>
        <dbReference type="ARBA" id="ARBA00022840"/>
    </source>
</evidence>
<evidence type="ECO:0000256" key="4">
    <source>
        <dbReference type="ARBA" id="ARBA00022777"/>
    </source>
</evidence>
<sequence length="479" mass="53217">MRELQAEAYLAFDLGASSGRAMLGWFEADRLRMVEIHRFETPLLEDNGHLYWDIQVLEQQLWQGLKQALARAPRLRSVSVDSWAVDYVLLGKDGRPLRLPYSYRDPRTQPMMAKALARMPAAELYARTGIQLIPINTLYQLLADLEADAALLKQARCLLLIADYFNHRFGGRPVVEVSMASTTQLMNIHARQWDDVLLEALGLKLPIWPEIIPSGRIIGQLTVSPEIAVIASCSHDTACAVAAVPALPTTRWAYISLGTWALLGTERTTPILTDAARAAGFTHEAGLDGTIRFLKNLTGLWVLQECLREWRREGPLSWETLEAEARMAPAAVGYIDLDDPVFFTPGQMPQRIVTYCRQHGISVPESRGMLVRLILESLAQNFQRTLKQLEALTGEAIDTVHIVGGGARNRLLCQLTADYCNVRVVAGPAEATAIGNLLVQARTLGALPQGLTLREVVARTEALRIYDPHSWQTQTVSIL</sequence>
<feature type="domain" description="Carbohydrate kinase FGGY N-terminal" evidence="7">
    <location>
        <begin position="9"/>
        <end position="236"/>
    </location>
</feature>
<evidence type="ECO:0000256" key="6">
    <source>
        <dbReference type="ARBA" id="ARBA00023308"/>
    </source>
</evidence>
<dbReference type="InterPro" id="IPR013449">
    <property type="entry name" value="Rhamnulokinase"/>
</dbReference>
<gene>
    <name evidence="9" type="ORF">ENO59_04675</name>
</gene>
<keyword evidence="2" id="KW-0808">Transferase</keyword>
<dbReference type="PANTHER" id="PTHR43095:SF5">
    <property type="entry name" value="XYLULOSE KINASE"/>
    <property type="match status" value="1"/>
</dbReference>
<comment type="similarity">
    <text evidence="1">Belongs to the FGGY kinase family.</text>
</comment>
<dbReference type="GO" id="GO:0019301">
    <property type="term" value="P:rhamnose catabolic process"/>
    <property type="evidence" value="ECO:0007669"/>
    <property type="project" value="InterPro"/>
</dbReference>
<keyword evidence="5" id="KW-0067">ATP-binding</keyword>
<dbReference type="PANTHER" id="PTHR43095">
    <property type="entry name" value="SUGAR KINASE"/>
    <property type="match status" value="1"/>
</dbReference>
<reference evidence="9" key="1">
    <citation type="journal article" date="2020" name="mSystems">
        <title>Genome- and Community-Level Interaction Insights into Carbon Utilization and Element Cycling Functions of Hydrothermarchaeota in Hydrothermal Sediment.</title>
        <authorList>
            <person name="Zhou Z."/>
            <person name="Liu Y."/>
            <person name="Xu W."/>
            <person name="Pan J."/>
            <person name="Luo Z.H."/>
            <person name="Li M."/>
        </authorList>
    </citation>
    <scope>NUCLEOTIDE SEQUENCE [LARGE SCALE GENOMIC DNA]</scope>
    <source>
        <strain evidence="9">SpSt-143</strain>
    </source>
</reference>
<accession>A0A7V2B016</accession>
<evidence type="ECO:0000256" key="1">
    <source>
        <dbReference type="ARBA" id="ARBA00009156"/>
    </source>
</evidence>
<dbReference type="InterPro" id="IPR018484">
    <property type="entry name" value="FGGY_N"/>
</dbReference>
<comment type="caution">
    <text evidence="9">The sequence shown here is derived from an EMBL/GenBank/DDBJ whole genome shotgun (WGS) entry which is preliminary data.</text>
</comment>
<feature type="domain" description="Carbohydrate kinase FGGY C-terminal" evidence="8">
    <location>
        <begin position="253"/>
        <end position="443"/>
    </location>
</feature>
<organism evidence="9">
    <name type="scientific">Rhodothermus marinus</name>
    <name type="common">Rhodothermus obamensis</name>
    <dbReference type="NCBI Taxonomy" id="29549"/>
    <lineage>
        <taxon>Bacteria</taxon>
        <taxon>Pseudomonadati</taxon>
        <taxon>Rhodothermota</taxon>
        <taxon>Rhodothermia</taxon>
        <taxon>Rhodothermales</taxon>
        <taxon>Rhodothermaceae</taxon>
        <taxon>Rhodothermus</taxon>
    </lineage>
</organism>